<evidence type="ECO:0000313" key="1">
    <source>
        <dbReference type="EMBL" id="SMC53624.1"/>
    </source>
</evidence>
<comment type="caution">
    <text evidence="1">The sequence shown here is derived from an EMBL/GenBank/DDBJ whole genome shotgun (WGS) entry which is preliminary data.</text>
</comment>
<dbReference type="EMBL" id="FWXZ01000002">
    <property type="protein sequence ID" value="SMC53624.1"/>
    <property type="molecule type" value="Genomic_DNA"/>
</dbReference>
<sequence length="369" mass="38943">MKTLRSVLSLILVLCLAACAGAALADKTLEGDANVDQRNYPSTAPFIHPPFYNVKLTVEVDDSGVITAVKDNGTGAAGSVQEGNEEFWANKNKPFFDAAVNGGLLEKFVGKTLEEVKAMDMSAGVDAVSGATMVSAAAQEAVINAFEGKAGKTFLAVEGSALPLDQIDGNTVILTNALPEDFDLQVLDIRRGVRNEEIIPADSYTVEAAGGKVKIAFNDIAALKAGYYYVNVIDNSGKYRSPSFEGGPAAAQAPYFIIDSGLKADDLSFDGEKIVLASGSMADYLENLQHVQILAEGAEKPVEQEIVGHHGTVGNFIALDENGVLNADGVVKARNGDENPLFEAGKNYTVTVAAFGYPELSFSYTKAAE</sequence>
<reference evidence="1" key="1">
    <citation type="submission" date="2017-04" db="EMBL/GenBank/DDBJ databases">
        <authorList>
            <person name="Varghese N."/>
            <person name="Submissions S."/>
        </authorList>
    </citation>
    <scope>NUCLEOTIDE SEQUENCE</scope>
    <source>
        <strain evidence="1">WTE2008</strain>
    </source>
</reference>
<keyword evidence="2" id="KW-1185">Reference proteome</keyword>
<protein>
    <submittedName>
        <fullName evidence="1">FMN-binding domain-containing protein</fullName>
    </submittedName>
</protein>
<dbReference type="Proteomes" id="UP000192328">
    <property type="component" value="Unassembled WGS sequence"/>
</dbReference>
<accession>A0AC61PKE6</accession>
<gene>
    <name evidence="1" type="ORF">SAMN06297397_1300</name>
</gene>
<organism evidence="1 2">
    <name type="scientific">Aristaeella lactis</name>
    <dbReference type="NCBI Taxonomy" id="3046383"/>
    <lineage>
        <taxon>Bacteria</taxon>
        <taxon>Bacillati</taxon>
        <taxon>Bacillota</taxon>
        <taxon>Clostridia</taxon>
        <taxon>Eubacteriales</taxon>
        <taxon>Aristaeellaceae</taxon>
        <taxon>Aristaeella</taxon>
    </lineage>
</organism>
<name>A0AC61PKE6_9FIRM</name>
<evidence type="ECO:0000313" key="2">
    <source>
        <dbReference type="Proteomes" id="UP000192328"/>
    </source>
</evidence>
<proteinExistence type="predicted"/>